<dbReference type="Pfam" id="PF05016">
    <property type="entry name" value="ParE_toxin"/>
    <property type="match status" value="1"/>
</dbReference>
<dbReference type="Gene3D" id="3.30.2310.20">
    <property type="entry name" value="RelE-like"/>
    <property type="match status" value="1"/>
</dbReference>
<protein>
    <recommendedName>
        <fullName evidence="4">Type II toxin-antitoxin system RelE/ParE family toxin</fullName>
    </recommendedName>
</protein>
<gene>
    <name evidence="2" type="ORF">CU669_02675</name>
</gene>
<dbReference type="AlphaFoldDB" id="A0A364P166"/>
<dbReference type="InterPro" id="IPR007712">
    <property type="entry name" value="RelE/ParE_toxin"/>
</dbReference>
<keyword evidence="3" id="KW-1185">Reference proteome</keyword>
<evidence type="ECO:0000256" key="1">
    <source>
        <dbReference type="ARBA" id="ARBA00022649"/>
    </source>
</evidence>
<dbReference type="InterPro" id="IPR035093">
    <property type="entry name" value="RelE/ParE_toxin_dom_sf"/>
</dbReference>
<name>A0A364P166_9PROT</name>
<dbReference type="Proteomes" id="UP000251075">
    <property type="component" value="Unassembled WGS sequence"/>
</dbReference>
<sequence length="112" mass="12080">MRFRAGVPSRRYPPLAAELGVGSRTQAAALVLSWADSALDDLHLIRAGLATEAAARVGRIIAEASDVLTEFPDRGRVGKVPDTRELPLPGLPWRLVYRIGGKGRLTVLRVLA</sequence>
<proteinExistence type="predicted"/>
<dbReference type="OrthoDB" id="595470at2"/>
<evidence type="ECO:0008006" key="4">
    <source>
        <dbReference type="Google" id="ProtNLM"/>
    </source>
</evidence>
<organism evidence="2 3">
    <name type="scientific">Paramagnetospirillum kuznetsovii</name>
    <dbReference type="NCBI Taxonomy" id="2053833"/>
    <lineage>
        <taxon>Bacteria</taxon>
        <taxon>Pseudomonadati</taxon>
        <taxon>Pseudomonadota</taxon>
        <taxon>Alphaproteobacteria</taxon>
        <taxon>Rhodospirillales</taxon>
        <taxon>Magnetospirillaceae</taxon>
        <taxon>Paramagnetospirillum</taxon>
    </lineage>
</organism>
<evidence type="ECO:0000313" key="2">
    <source>
        <dbReference type="EMBL" id="RAU23089.1"/>
    </source>
</evidence>
<keyword evidence="1" id="KW-1277">Toxin-antitoxin system</keyword>
<evidence type="ECO:0000313" key="3">
    <source>
        <dbReference type="Proteomes" id="UP000251075"/>
    </source>
</evidence>
<accession>A0A364P166</accession>
<dbReference type="EMBL" id="PGTO01000002">
    <property type="protein sequence ID" value="RAU23089.1"/>
    <property type="molecule type" value="Genomic_DNA"/>
</dbReference>
<reference evidence="2 3" key="1">
    <citation type="submission" date="2017-11" db="EMBL/GenBank/DDBJ databases">
        <title>Draft genome sequence of magnetotactic bacterium Magnetospirillum kuznetsovii LBB-42.</title>
        <authorList>
            <person name="Grouzdev D.S."/>
            <person name="Rysina M.S."/>
            <person name="Baslerov R.V."/>
            <person name="Koziaeva V."/>
        </authorList>
    </citation>
    <scope>NUCLEOTIDE SEQUENCE [LARGE SCALE GENOMIC DNA]</scope>
    <source>
        <strain evidence="2 3">LBB-42</strain>
    </source>
</reference>
<comment type="caution">
    <text evidence="2">The sequence shown here is derived from an EMBL/GenBank/DDBJ whole genome shotgun (WGS) entry which is preliminary data.</text>
</comment>